<dbReference type="SUPFAM" id="SSF69618">
    <property type="entry name" value="HemD-like"/>
    <property type="match status" value="1"/>
</dbReference>
<dbReference type="Pfam" id="PF02602">
    <property type="entry name" value="HEM4"/>
    <property type="match status" value="1"/>
</dbReference>
<sequence length="254" mass="27235">MGKRILITRARAASASMMARIEALGGEAVSVPVIAFKPLALSETEARLLKNAAAFDWVVVTSANGVRFLQKQLERLEARLDGVKVAAVGSKTAETLKKIGVTPSLIPDIYTANGLAEAFIKKDGASTLLLVLGKKARTTLEDRLAKAGFHPTRVDVYDTVKKEKSASLVQDAVQSSAIDVVTFASPTAVDFFLALADGLDLAPFWRRTKIACIGTVTAQHVKSKGLCPVIVPKTFTASALVDAIAEYYRRDFDV</sequence>
<evidence type="ECO:0000259" key="10">
    <source>
        <dbReference type="Pfam" id="PF02602"/>
    </source>
</evidence>
<proteinExistence type="inferred from homology"/>
<evidence type="ECO:0000256" key="2">
    <source>
        <dbReference type="ARBA" id="ARBA00008133"/>
    </source>
</evidence>
<dbReference type="InterPro" id="IPR003754">
    <property type="entry name" value="4pyrrol_synth_uPrphyn_synth"/>
</dbReference>
<organism evidence="11 12">
    <name type="scientific">Camelliibacillus cellulosilyticus</name>
    <dbReference type="NCBI Taxonomy" id="2174486"/>
    <lineage>
        <taxon>Bacteria</taxon>
        <taxon>Bacillati</taxon>
        <taxon>Bacillota</taxon>
        <taxon>Bacilli</taxon>
        <taxon>Bacillales</taxon>
        <taxon>Sporolactobacillaceae</taxon>
        <taxon>Camelliibacillus</taxon>
    </lineage>
</organism>
<evidence type="ECO:0000313" key="11">
    <source>
        <dbReference type="EMBL" id="MFC4618164.1"/>
    </source>
</evidence>
<reference evidence="12" key="1">
    <citation type="journal article" date="2019" name="Int. J. Syst. Evol. Microbiol.">
        <title>The Global Catalogue of Microorganisms (GCM) 10K type strain sequencing project: providing services to taxonomists for standard genome sequencing and annotation.</title>
        <authorList>
            <consortium name="The Broad Institute Genomics Platform"/>
            <consortium name="The Broad Institute Genome Sequencing Center for Infectious Disease"/>
            <person name="Wu L."/>
            <person name="Ma J."/>
        </authorList>
    </citation>
    <scope>NUCLEOTIDE SEQUENCE [LARGE SCALE GENOMIC DNA]</scope>
    <source>
        <strain evidence="12">CGMCC 1.16306</strain>
    </source>
</reference>
<gene>
    <name evidence="11" type="ORF">ACFO4N_05405</name>
</gene>
<comment type="function">
    <text evidence="6 9">Catalyzes cyclization of the linear tetrapyrrole, hydroxymethylbilane, to the macrocyclic uroporphyrinogen III.</text>
</comment>
<evidence type="ECO:0000256" key="5">
    <source>
        <dbReference type="ARBA" id="ARBA00023244"/>
    </source>
</evidence>
<comment type="similarity">
    <text evidence="2 9">Belongs to the uroporphyrinogen-III synthase family.</text>
</comment>
<evidence type="ECO:0000256" key="6">
    <source>
        <dbReference type="ARBA" id="ARBA00037589"/>
    </source>
</evidence>
<dbReference type="EC" id="4.2.1.75" evidence="3 9"/>
<evidence type="ECO:0000313" key="12">
    <source>
        <dbReference type="Proteomes" id="UP001596022"/>
    </source>
</evidence>
<evidence type="ECO:0000256" key="1">
    <source>
        <dbReference type="ARBA" id="ARBA00004772"/>
    </source>
</evidence>
<comment type="catalytic activity">
    <reaction evidence="8 9">
        <text>hydroxymethylbilane = uroporphyrinogen III + H2O</text>
        <dbReference type="Rhea" id="RHEA:18965"/>
        <dbReference type="ChEBI" id="CHEBI:15377"/>
        <dbReference type="ChEBI" id="CHEBI:57308"/>
        <dbReference type="ChEBI" id="CHEBI:57845"/>
        <dbReference type="EC" id="4.2.1.75"/>
    </reaction>
</comment>
<protein>
    <recommendedName>
        <fullName evidence="7 9">Uroporphyrinogen-III synthase</fullName>
        <ecNumber evidence="3 9">4.2.1.75</ecNumber>
    </recommendedName>
</protein>
<evidence type="ECO:0000256" key="9">
    <source>
        <dbReference type="RuleBase" id="RU366031"/>
    </source>
</evidence>
<dbReference type="InterPro" id="IPR039793">
    <property type="entry name" value="UROS/Hem4"/>
</dbReference>
<name>A0ABV9GIR0_9BACL</name>
<dbReference type="EMBL" id="JBHSFW010000001">
    <property type="protein sequence ID" value="MFC4618164.1"/>
    <property type="molecule type" value="Genomic_DNA"/>
</dbReference>
<keyword evidence="4 9" id="KW-0456">Lyase</keyword>
<comment type="pathway">
    <text evidence="1 9">Porphyrin-containing compound metabolism; protoporphyrin-IX biosynthesis; coproporphyrinogen-III from 5-aminolevulinate: step 3/4.</text>
</comment>
<evidence type="ECO:0000256" key="3">
    <source>
        <dbReference type="ARBA" id="ARBA00013109"/>
    </source>
</evidence>
<comment type="caution">
    <text evidence="11">The sequence shown here is derived from an EMBL/GenBank/DDBJ whole genome shotgun (WGS) entry which is preliminary data.</text>
</comment>
<dbReference type="Proteomes" id="UP001596022">
    <property type="component" value="Unassembled WGS sequence"/>
</dbReference>
<dbReference type="Gene3D" id="3.40.50.10090">
    <property type="match status" value="2"/>
</dbReference>
<keyword evidence="12" id="KW-1185">Reference proteome</keyword>
<dbReference type="InterPro" id="IPR036108">
    <property type="entry name" value="4pyrrol_syn_uPrphyn_synt_sf"/>
</dbReference>
<dbReference type="PANTHER" id="PTHR38042:SF1">
    <property type="entry name" value="UROPORPHYRINOGEN-III SYNTHASE, CHLOROPLASTIC"/>
    <property type="match status" value="1"/>
</dbReference>
<keyword evidence="5 9" id="KW-0627">Porphyrin biosynthesis</keyword>
<accession>A0ABV9GIR0</accession>
<evidence type="ECO:0000256" key="7">
    <source>
        <dbReference type="ARBA" id="ARBA00040167"/>
    </source>
</evidence>
<dbReference type="PANTHER" id="PTHR38042">
    <property type="entry name" value="UROPORPHYRINOGEN-III SYNTHASE, CHLOROPLASTIC"/>
    <property type="match status" value="1"/>
</dbReference>
<feature type="domain" description="Tetrapyrrole biosynthesis uroporphyrinogen III synthase" evidence="10">
    <location>
        <begin position="17"/>
        <end position="241"/>
    </location>
</feature>
<evidence type="ECO:0000256" key="8">
    <source>
        <dbReference type="ARBA" id="ARBA00048617"/>
    </source>
</evidence>
<evidence type="ECO:0000256" key="4">
    <source>
        <dbReference type="ARBA" id="ARBA00023239"/>
    </source>
</evidence>
<dbReference type="CDD" id="cd06578">
    <property type="entry name" value="HemD"/>
    <property type="match status" value="1"/>
</dbReference>